<dbReference type="Gene3D" id="2.10.109.10">
    <property type="entry name" value="Umud Fragment, subunit A"/>
    <property type="match status" value="1"/>
</dbReference>
<dbReference type="InterPro" id="IPR036286">
    <property type="entry name" value="LexA/Signal_pep-like_sf"/>
</dbReference>
<dbReference type="SMART" id="SM00530">
    <property type="entry name" value="HTH_XRE"/>
    <property type="match status" value="1"/>
</dbReference>
<dbReference type="SUPFAM" id="SSF51306">
    <property type="entry name" value="LexA/Signal peptidase"/>
    <property type="match status" value="1"/>
</dbReference>
<organism evidence="5 6">
    <name type="scientific">Camelimonas abortus</name>
    <dbReference type="NCBI Taxonomy" id="1017184"/>
    <lineage>
        <taxon>Bacteria</taxon>
        <taxon>Pseudomonadati</taxon>
        <taxon>Pseudomonadota</taxon>
        <taxon>Alphaproteobacteria</taxon>
        <taxon>Hyphomicrobiales</taxon>
        <taxon>Chelatococcaceae</taxon>
        <taxon>Camelimonas</taxon>
    </lineage>
</organism>
<keyword evidence="2" id="KW-0238">DNA-binding</keyword>
<keyword evidence="3" id="KW-0804">Transcription</keyword>
<sequence>MPRTRLRRATSTTRRQCRGGMESRLFHALVVPTLHPIAFANWTEPPRASITDEKFCMTQTNLHYAIIHVKPELSDLQSAALHTADMEVHDRLKQARIARGIKTARAAAERLGVPYGTYSGHEAGTRGIRMEELKAYADAFRVSAAWLAFGEGDPHELPPSFRLEVYGHVGAGAEVYGIDDHAPGEPMEVFDTALPVADGTIGVIVRGDSMYPRYDDGDVIGYFRDGRDPLDLIGKECIVKLADGRYFVKRLRRGRAQGLFNLESVNAPLIEDVVVEWAAEVHTVIRSGQWRTK</sequence>
<evidence type="ECO:0000313" key="6">
    <source>
        <dbReference type="Proteomes" id="UP001595536"/>
    </source>
</evidence>
<dbReference type="Gene3D" id="1.10.260.40">
    <property type="entry name" value="lambda repressor-like DNA-binding domains"/>
    <property type="match status" value="1"/>
</dbReference>
<dbReference type="InterPro" id="IPR015927">
    <property type="entry name" value="Peptidase_S24_S26A/B/C"/>
</dbReference>
<dbReference type="RefSeq" id="WP_376829198.1">
    <property type="nucleotide sequence ID" value="NZ_JBHLWR010000005.1"/>
</dbReference>
<protein>
    <submittedName>
        <fullName evidence="5">Helix-turn-helix transcriptional regulator</fullName>
    </submittedName>
</protein>
<dbReference type="Proteomes" id="UP001595536">
    <property type="component" value="Unassembled WGS sequence"/>
</dbReference>
<name>A0ABV7LH93_9HYPH</name>
<dbReference type="Pfam" id="PF01381">
    <property type="entry name" value="HTH_3"/>
    <property type="match status" value="1"/>
</dbReference>
<dbReference type="Pfam" id="PF00717">
    <property type="entry name" value="Peptidase_S24"/>
    <property type="match status" value="1"/>
</dbReference>
<gene>
    <name evidence="5" type="ORF">ACFOEX_12960</name>
</gene>
<dbReference type="CDD" id="cd00093">
    <property type="entry name" value="HTH_XRE"/>
    <property type="match status" value="1"/>
</dbReference>
<dbReference type="PROSITE" id="PS50943">
    <property type="entry name" value="HTH_CROC1"/>
    <property type="match status" value="1"/>
</dbReference>
<reference evidence="6" key="1">
    <citation type="journal article" date="2019" name="Int. J. Syst. Evol. Microbiol.">
        <title>The Global Catalogue of Microorganisms (GCM) 10K type strain sequencing project: providing services to taxonomists for standard genome sequencing and annotation.</title>
        <authorList>
            <consortium name="The Broad Institute Genomics Platform"/>
            <consortium name="The Broad Institute Genome Sequencing Center for Infectious Disease"/>
            <person name="Wu L."/>
            <person name="Ma J."/>
        </authorList>
    </citation>
    <scope>NUCLEOTIDE SEQUENCE [LARGE SCALE GENOMIC DNA]</scope>
    <source>
        <strain evidence="6">CCM 7941</strain>
    </source>
</reference>
<dbReference type="PANTHER" id="PTHR40661:SF3">
    <property type="entry name" value="FELS-1 PROPHAGE TRANSCRIPTIONAL REGULATOR"/>
    <property type="match status" value="1"/>
</dbReference>
<evidence type="ECO:0000256" key="3">
    <source>
        <dbReference type="ARBA" id="ARBA00023163"/>
    </source>
</evidence>
<proteinExistence type="predicted"/>
<dbReference type="InterPro" id="IPR001387">
    <property type="entry name" value="Cro/C1-type_HTH"/>
</dbReference>
<accession>A0ABV7LH93</accession>
<evidence type="ECO:0000313" key="5">
    <source>
        <dbReference type="EMBL" id="MFC3267251.1"/>
    </source>
</evidence>
<dbReference type="EMBL" id="JBHRUV010000098">
    <property type="protein sequence ID" value="MFC3267251.1"/>
    <property type="molecule type" value="Genomic_DNA"/>
</dbReference>
<evidence type="ECO:0000259" key="4">
    <source>
        <dbReference type="PROSITE" id="PS50943"/>
    </source>
</evidence>
<keyword evidence="1" id="KW-0805">Transcription regulation</keyword>
<keyword evidence="6" id="KW-1185">Reference proteome</keyword>
<evidence type="ECO:0000256" key="1">
    <source>
        <dbReference type="ARBA" id="ARBA00023015"/>
    </source>
</evidence>
<dbReference type="InterPro" id="IPR010982">
    <property type="entry name" value="Lambda_DNA-bd_dom_sf"/>
</dbReference>
<dbReference type="SUPFAM" id="SSF47413">
    <property type="entry name" value="lambda repressor-like DNA-binding domains"/>
    <property type="match status" value="1"/>
</dbReference>
<dbReference type="PANTHER" id="PTHR40661">
    <property type="match status" value="1"/>
</dbReference>
<feature type="domain" description="HTH cro/C1-type" evidence="4">
    <location>
        <begin position="92"/>
        <end position="147"/>
    </location>
</feature>
<comment type="caution">
    <text evidence="5">The sequence shown here is derived from an EMBL/GenBank/DDBJ whole genome shotgun (WGS) entry which is preliminary data.</text>
</comment>
<dbReference type="CDD" id="cd06462">
    <property type="entry name" value="Peptidase_S24_S26"/>
    <property type="match status" value="1"/>
</dbReference>
<evidence type="ECO:0000256" key="2">
    <source>
        <dbReference type="ARBA" id="ARBA00023125"/>
    </source>
</evidence>